<dbReference type="EMBL" id="BAAANB010000003">
    <property type="protein sequence ID" value="GAA2024403.1"/>
    <property type="molecule type" value="Genomic_DNA"/>
</dbReference>
<comment type="subcellular location">
    <subcellularLocation>
        <location evidence="1 7">Cell membrane</location>
        <topology evidence="1 7">Multi-pass membrane protein</topology>
    </subcellularLocation>
</comment>
<dbReference type="Pfam" id="PF00893">
    <property type="entry name" value="Multi_Drug_Res"/>
    <property type="match status" value="1"/>
</dbReference>
<comment type="similarity">
    <text evidence="7">Belongs to the drug/metabolite transporter (DMT) superfamily. Small multidrug resistance (SMR) (TC 2.A.7.1) family.</text>
</comment>
<dbReference type="PANTHER" id="PTHR30561">
    <property type="entry name" value="SMR FAMILY PROTON-DEPENDENT DRUG EFFLUX TRANSPORTER SUGE"/>
    <property type="match status" value="1"/>
</dbReference>
<dbReference type="PANTHER" id="PTHR30561:SF0">
    <property type="entry name" value="GUANIDINIUM EXPORTER"/>
    <property type="match status" value="1"/>
</dbReference>
<dbReference type="Proteomes" id="UP001501285">
    <property type="component" value="Unassembled WGS sequence"/>
</dbReference>
<protein>
    <submittedName>
        <fullName evidence="9">Multidrug efflux SMR transporter</fullName>
    </submittedName>
</protein>
<evidence type="ECO:0000256" key="4">
    <source>
        <dbReference type="ARBA" id="ARBA00022692"/>
    </source>
</evidence>
<proteinExistence type="inferred from homology"/>
<organism evidence="9 10">
    <name type="scientific">Terrabacter terrae</name>
    <dbReference type="NCBI Taxonomy" id="318434"/>
    <lineage>
        <taxon>Bacteria</taxon>
        <taxon>Bacillati</taxon>
        <taxon>Actinomycetota</taxon>
        <taxon>Actinomycetes</taxon>
        <taxon>Micrococcales</taxon>
        <taxon>Intrasporangiaceae</taxon>
        <taxon>Terrabacter</taxon>
    </lineage>
</organism>
<name>A0ABN2TXP9_9MICO</name>
<feature type="transmembrane region" description="Helical" evidence="8">
    <location>
        <begin position="57"/>
        <end position="76"/>
    </location>
</feature>
<dbReference type="InterPro" id="IPR037185">
    <property type="entry name" value="EmrE-like"/>
</dbReference>
<dbReference type="InterPro" id="IPR000390">
    <property type="entry name" value="Small_drug/metabolite_transptr"/>
</dbReference>
<feature type="transmembrane region" description="Helical" evidence="8">
    <location>
        <begin position="31"/>
        <end position="50"/>
    </location>
</feature>
<evidence type="ECO:0000313" key="10">
    <source>
        <dbReference type="Proteomes" id="UP001501285"/>
    </source>
</evidence>
<evidence type="ECO:0000256" key="1">
    <source>
        <dbReference type="ARBA" id="ARBA00004651"/>
    </source>
</evidence>
<evidence type="ECO:0000256" key="5">
    <source>
        <dbReference type="ARBA" id="ARBA00022989"/>
    </source>
</evidence>
<dbReference type="RefSeq" id="WP_343989638.1">
    <property type="nucleotide sequence ID" value="NZ_BAAANB010000003.1"/>
</dbReference>
<keyword evidence="2" id="KW-0813">Transport</keyword>
<feature type="transmembrane region" description="Helical" evidence="8">
    <location>
        <begin position="82"/>
        <end position="103"/>
    </location>
</feature>
<dbReference type="Gene3D" id="1.10.3730.20">
    <property type="match status" value="1"/>
</dbReference>
<evidence type="ECO:0000256" key="2">
    <source>
        <dbReference type="ARBA" id="ARBA00022448"/>
    </source>
</evidence>
<sequence>MPWVVLLGSAVLEAVWASALAASEGLSRPFPAVVFLVAGTVSMIGLAHAVRSIPIGTAYAVWTGLGAALTVAWAMTTGAEGFSVAKVLLLTGIVGSVIGLKLVGEERHAW</sequence>
<evidence type="ECO:0000256" key="8">
    <source>
        <dbReference type="SAM" id="Phobius"/>
    </source>
</evidence>
<evidence type="ECO:0000256" key="6">
    <source>
        <dbReference type="ARBA" id="ARBA00023136"/>
    </source>
</evidence>
<keyword evidence="3" id="KW-1003">Cell membrane</keyword>
<accession>A0ABN2TXP9</accession>
<dbReference type="SUPFAM" id="SSF103481">
    <property type="entry name" value="Multidrug resistance efflux transporter EmrE"/>
    <property type="match status" value="1"/>
</dbReference>
<evidence type="ECO:0000256" key="7">
    <source>
        <dbReference type="RuleBase" id="RU003942"/>
    </source>
</evidence>
<reference evidence="9 10" key="1">
    <citation type="journal article" date="2019" name="Int. J. Syst. Evol. Microbiol.">
        <title>The Global Catalogue of Microorganisms (GCM) 10K type strain sequencing project: providing services to taxonomists for standard genome sequencing and annotation.</title>
        <authorList>
            <consortium name="The Broad Institute Genomics Platform"/>
            <consortium name="The Broad Institute Genome Sequencing Center for Infectious Disease"/>
            <person name="Wu L."/>
            <person name="Ma J."/>
        </authorList>
    </citation>
    <scope>NUCLEOTIDE SEQUENCE [LARGE SCALE GENOMIC DNA]</scope>
    <source>
        <strain evidence="9 10">JCM 14283</strain>
    </source>
</reference>
<keyword evidence="6 8" id="KW-0472">Membrane</keyword>
<keyword evidence="10" id="KW-1185">Reference proteome</keyword>
<evidence type="ECO:0000313" key="9">
    <source>
        <dbReference type="EMBL" id="GAA2024403.1"/>
    </source>
</evidence>
<keyword evidence="5 8" id="KW-1133">Transmembrane helix</keyword>
<dbReference type="InterPro" id="IPR045324">
    <property type="entry name" value="Small_multidrug_res"/>
</dbReference>
<gene>
    <name evidence="9" type="ORF">GCM10009740_12440</name>
</gene>
<keyword evidence="4 7" id="KW-0812">Transmembrane</keyword>
<comment type="caution">
    <text evidence="9">The sequence shown here is derived from an EMBL/GenBank/DDBJ whole genome shotgun (WGS) entry which is preliminary data.</text>
</comment>
<evidence type="ECO:0000256" key="3">
    <source>
        <dbReference type="ARBA" id="ARBA00022475"/>
    </source>
</evidence>